<dbReference type="STRING" id="128944.AWM75_08255"/>
<accession>A0A0X8FMB6</accession>
<evidence type="ECO:0000259" key="2">
    <source>
        <dbReference type="Pfam" id="PF01458"/>
    </source>
</evidence>
<dbReference type="InterPro" id="IPR000825">
    <property type="entry name" value="SUF_FeS_clus_asmbl_SufBD_core"/>
</dbReference>
<dbReference type="KEGG" id="auh:AWM75_08255"/>
<dbReference type="Pfam" id="PF19295">
    <property type="entry name" value="SufBD_N"/>
    <property type="match status" value="1"/>
</dbReference>
<dbReference type="NCBIfam" id="TIGR01981">
    <property type="entry name" value="sufD"/>
    <property type="match status" value="1"/>
</dbReference>
<dbReference type="SUPFAM" id="SSF101960">
    <property type="entry name" value="Stabilizer of iron transporter SufD"/>
    <property type="match status" value="1"/>
</dbReference>
<reference evidence="4 5" key="1">
    <citation type="journal article" date="2016" name="Genome Announc.">
        <title>Complete Genome Sequences of Aerococcus christensenii CCUG 28831T, Aerococcus sanguinicola CCUG 43001T, Aerococcus urinae CCUG 36881T, Aerococcus urinaeequi CCUG 28094T, Aerococcus urinaehominis CCUG 42038 BT, and Aerococcus viridans CCUG 4311T.</title>
        <authorList>
            <person name="Carkaci D."/>
            <person name="Dargis R."/>
            <person name="Nielsen X.C."/>
            <person name="Skovgaard O."/>
            <person name="Fuursted K."/>
            <person name="Christensen J.J."/>
        </authorList>
    </citation>
    <scope>NUCLEOTIDE SEQUENCE [LARGE SCALE GENOMIC DNA]</scope>
    <source>
        <strain evidence="4 5">CCUG42038B</strain>
    </source>
</reference>
<dbReference type="Pfam" id="PF01458">
    <property type="entry name" value="SUFBD_core"/>
    <property type="match status" value="1"/>
</dbReference>
<name>A0A0X8FMB6_9LACT</name>
<dbReference type="AlphaFoldDB" id="A0A0X8FMB6"/>
<evidence type="ECO:0000256" key="1">
    <source>
        <dbReference type="ARBA" id="ARBA00043967"/>
    </source>
</evidence>
<reference evidence="5" key="2">
    <citation type="submission" date="2016-01" db="EMBL/GenBank/DDBJ databases">
        <title>Six Aerococcus type strain genome sequencing and assembly using PacBio and Illumina Hiseq.</title>
        <authorList>
            <person name="Carkaci D."/>
            <person name="Dargis R."/>
            <person name="Nielsen X.C."/>
            <person name="Skovgaard O."/>
            <person name="Fuursted K."/>
            <person name="Christensen J.J."/>
        </authorList>
    </citation>
    <scope>NUCLEOTIDE SEQUENCE [LARGE SCALE GENOMIC DNA]</scope>
    <source>
        <strain evidence="5">CCUG42038B</strain>
    </source>
</reference>
<feature type="domain" description="SUF system FeS cluster assembly SufBD N-terminal" evidence="3">
    <location>
        <begin position="92"/>
        <end position="161"/>
    </location>
</feature>
<evidence type="ECO:0000313" key="4">
    <source>
        <dbReference type="EMBL" id="AMB99962.1"/>
    </source>
</evidence>
<sequence length="428" mass="47364">MTNNDKQAIWQSIQDFSVMHEEPQFMLDLRQAGFETYEDLELPRIDKVKYHRWPLIDTTIDAGVQGEMLAEDFSQGAAKARLVQVGSQTLLEQVPQDLVDQGVIFTDIFSAMRDYPELVQANYFTKAIKADESKMTAHHAAFMNNGIFVYVPDNVQIDQPLEAKIFQDSRVKQGFNHHVLIVGGQNAHFSYVENYQTLGDEKNPASIMTEIIAADGAVIKYAAIDELGENTHAFFNRRGDFGRDAQIDWAIGMVNDGNIVGDFDTDLTGVGSHSEIKVVGLSAGRQVQAVNSRVTNYADHSIGHILQKGVILDRATLTFNGIGHIIKGAKGADAQQESRLLMFSDQARGDANPILLIDENDVTAGHAASVGRVDPDELYYLLSRGIPLKQAQRLVIRGFLGSVITAIPSKEMRDLLVDTIETKLMSLD</sequence>
<dbReference type="InterPro" id="IPR055346">
    <property type="entry name" value="Fe-S_cluster_assembly_SufBD"/>
</dbReference>
<dbReference type="PANTHER" id="PTHR30508:SF1">
    <property type="entry name" value="UPF0051 PROTEIN ABCI8, CHLOROPLASTIC-RELATED"/>
    <property type="match status" value="1"/>
</dbReference>
<dbReference type="OrthoDB" id="9803529at2"/>
<proteinExistence type="inferred from homology"/>
<protein>
    <submittedName>
        <fullName evidence="4">Fe-S cluster assembly protein SufD</fullName>
    </submittedName>
</protein>
<dbReference type="InterPro" id="IPR037284">
    <property type="entry name" value="SUF_FeS_clus_asmbl_SufBD_sf"/>
</dbReference>
<organism evidence="4 5">
    <name type="scientific">Aerococcus urinaehominis</name>
    <dbReference type="NCBI Taxonomy" id="128944"/>
    <lineage>
        <taxon>Bacteria</taxon>
        <taxon>Bacillati</taxon>
        <taxon>Bacillota</taxon>
        <taxon>Bacilli</taxon>
        <taxon>Lactobacillales</taxon>
        <taxon>Aerococcaceae</taxon>
        <taxon>Aerococcus</taxon>
    </lineage>
</organism>
<keyword evidence="5" id="KW-1185">Reference proteome</keyword>
<feature type="domain" description="SUF system FeS cluster assembly SufBD core" evidence="2">
    <location>
        <begin position="173"/>
        <end position="399"/>
    </location>
</feature>
<gene>
    <name evidence="4" type="ORF">AWM75_08255</name>
</gene>
<dbReference type="InterPro" id="IPR045595">
    <property type="entry name" value="SufBD_N"/>
</dbReference>
<dbReference type="GO" id="GO:0016226">
    <property type="term" value="P:iron-sulfur cluster assembly"/>
    <property type="evidence" value="ECO:0007669"/>
    <property type="project" value="InterPro"/>
</dbReference>
<dbReference type="PANTHER" id="PTHR30508">
    <property type="entry name" value="FES CLUSTER ASSEMBLY PROTEIN SUF"/>
    <property type="match status" value="1"/>
</dbReference>
<dbReference type="EMBL" id="CP014163">
    <property type="protein sequence ID" value="AMB99962.1"/>
    <property type="molecule type" value="Genomic_DNA"/>
</dbReference>
<dbReference type="InterPro" id="IPR011542">
    <property type="entry name" value="SUF_FeS_clus_asmbl_SufD"/>
</dbReference>
<comment type="similarity">
    <text evidence="1">Belongs to the iron-sulfur cluster assembly SufBD family.</text>
</comment>
<dbReference type="RefSeq" id="WP_067980713.1">
    <property type="nucleotide sequence ID" value="NZ_CP014163.1"/>
</dbReference>
<evidence type="ECO:0000259" key="3">
    <source>
        <dbReference type="Pfam" id="PF19295"/>
    </source>
</evidence>
<evidence type="ECO:0000313" key="5">
    <source>
        <dbReference type="Proteomes" id="UP000062260"/>
    </source>
</evidence>
<dbReference type="Proteomes" id="UP000062260">
    <property type="component" value="Chromosome"/>
</dbReference>